<organism evidence="1 2">
    <name type="scientific">Ancylostoma ceylanicum</name>
    <dbReference type="NCBI Taxonomy" id="53326"/>
    <lineage>
        <taxon>Eukaryota</taxon>
        <taxon>Metazoa</taxon>
        <taxon>Ecdysozoa</taxon>
        <taxon>Nematoda</taxon>
        <taxon>Chromadorea</taxon>
        <taxon>Rhabditida</taxon>
        <taxon>Rhabditina</taxon>
        <taxon>Rhabditomorpha</taxon>
        <taxon>Strongyloidea</taxon>
        <taxon>Ancylostomatidae</taxon>
        <taxon>Ancylostomatinae</taxon>
        <taxon>Ancylostoma</taxon>
    </lineage>
</organism>
<comment type="caution">
    <text evidence="1">The sequence shown here is derived from an EMBL/GenBank/DDBJ whole genome shotgun (WGS) entry which is preliminary data.</text>
</comment>
<dbReference type="Proteomes" id="UP000024635">
    <property type="component" value="Unassembled WGS sequence"/>
</dbReference>
<reference evidence="2" key="1">
    <citation type="journal article" date="2015" name="Nat. Genet.">
        <title>The genome and transcriptome of the zoonotic hookworm Ancylostoma ceylanicum identify infection-specific gene families.</title>
        <authorList>
            <person name="Schwarz E.M."/>
            <person name="Hu Y."/>
            <person name="Antoshechkin I."/>
            <person name="Miller M.M."/>
            <person name="Sternberg P.W."/>
            <person name="Aroian R.V."/>
        </authorList>
    </citation>
    <scope>NUCLEOTIDE SEQUENCE</scope>
    <source>
        <strain evidence="2">HY135</strain>
    </source>
</reference>
<proteinExistence type="predicted"/>
<dbReference type="AlphaFoldDB" id="A0A016UVH4"/>
<sequence>MVRQILGIVGYFVYFREGDYRGRTDGLEEIGPSALSFHGIGQNIDYWADAIILFLLPFRKLFNPPSCVLL</sequence>
<evidence type="ECO:0000313" key="2">
    <source>
        <dbReference type="Proteomes" id="UP000024635"/>
    </source>
</evidence>
<gene>
    <name evidence="1" type="primary">Acey_s0026.g1487</name>
    <name evidence="1" type="ORF">Y032_0026g1487</name>
</gene>
<evidence type="ECO:0000313" key="1">
    <source>
        <dbReference type="EMBL" id="EYC18971.1"/>
    </source>
</evidence>
<name>A0A016UVH4_9BILA</name>
<dbReference type="EMBL" id="JARK01001362">
    <property type="protein sequence ID" value="EYC18971.1"/>
    <property type="molecule type" value="Genomic_DNA"/>
</dbReference>
<protein>
    <submittedName>
        <fullName evidence="1">Uncharacterized protein</fullName>
    </submittedName>
</protein>
<keyword evidence="2" id="KW-1185">Reference proteome</keyword>
<accession>A0A016UVH4</accession>